<accession>A0A8S1HU20</accession>
<keyword evidence="4" id="KW-1185">Reference proteome</keyword>
<reference evidence="3" key="1">
    <citation type="submission" date="2020-10" db="EMBL/GenBank/DDBJ databases">
        <authorList>
            <person name="Kikuchi T."/>
        </authorList>
    </citation>
    <scope>NUCLEOTIDE SEQUENCE</scope>
    <source>
        <strain evidence="3">NKZ352</strain>
    </source>
</reference>
<dbReference type="AlphaFoldDB" id="A0A8S1HU20"/>
<sequence>MIRRFVHFVLNCSNFCFLKTLECDGLDTCGEDESRCDDKLTRRPLSSYSYGREALSSSELMLIGFFVLNGSFIVFFLILSLFSAGAVFGRFPLYARKSNASRNTFVRYLREAIPSTSNKPTEPPEEPEAVLERVEEEEAVPLEEKPIRKLSDSAARMRPRPSILSRINFDPAPALKELEPEVEDRDITPPESICSPPAHRPDVFLRRQSLPVTSMLNDVASSVLRSKRLSHCGKSMDQPNF</sequence>
<evidence type="ECO:0000313" key="4">
    <source>
        <dbReference type="Proteomes" id="UP000835052"/>
    </source>
</evidence>
<feature type="region of interest" description="Disordered" evidence="1">
    <location>
        <begin position="181"/>
        <end position="200"/>
    </location>
</feature>
<evidence type="ECO:0000256" key="1">
    <source>
        <dbReference type="SAM" id="MobiDB-lite"/>
    </source>
</evidence>
<gene>
    <name evidence="3" type="ORF">CAUJ_LOCUS16082</name>
</gene>
<evidence type="ECO:0000313" key="3">
    <source>
        <dbReference type="EMBL" id="CAD6200184.1"/>
    </source>
</evidence>
<keyword evidence="2" id="KW-1133">Transmembrane helix</keyword>
<dbReference type="OrthoDB" id="5808032at2759"/>
<feature type="transmembrane region" description="Helical" evidence="2">
    <location>
        <begin position="60"/>
        <end position="88"/>
    </location>
</feature>
<proteinExistence type="predicted"/>
<name>A0A8S1HU20_9PELO</name>
<keyword evidence="2" id="KW-0472">Membrane</keyword>
<keyword evidence="2" id="KW-0812">Transmembrane</keyword>
<evidence type="ECO:0000256" key="2">
    <source>
        <dbReference type="SAM" id="Phobius"/>
    </source>
</evidence>
<dbReference type="EMBL" id="CAJGYM010000248">
    <property type="protein sequence ID" value="CAD6200184.1"/>
    <property type="molecule type" value="Genomic_DNA"/>
</dbReference>
<organism evidence="3 4">
    <name type="scientific">Caenorhabditis auriculariae</name>
    <dbReference type="NCBI Taxonomy" id="2777116"/>
    <lineage>
        <taxon>Eukaryota</taxon>
        <taxon>Metazoa</taxon>
        <taxon>Ecdysozoa</taxon>
        <taxon>Nematoda</taxon>
        <taxon>Chromadorea</taxon>
        <taxon>Rhabditida</taxon>
        <taxon>Rhabditina</taxon>
        <taxon>Rhabditomorpha</taxon>
        <taxon>Rhabditoidea</taxon>
        <taxon>Rhabditidae</taxon>
        <taxon>Peloderinae</taxon>
        <taxon>Caenorhabditis</taxon>
    </lineage>
</organism>
<protein>
    <submittedName>
        <fullName evidence="3">Uncharacterized protein</fullName>
    </submittedName>
</protein>
<dbReference type="Proteomes" id="UP000835052">
    <property type="component" value="Unassembled WGS sequence"/>
</dbReference>
<comment type="caution">
    <text evidence="3">The sequence shown here is derived from an EMBL/GenBank/DDBJ whole genome shotgun (WGS) entry which is preliminary data.</text>
</comment>